<name>A0A5E4DAV4_MARMO</name>
<evidence type="ECO:0000313" key="1">
    <source>
        <dbReference type="EMBL" id="VTJ90880.1"/>
    </source>
</evidence>
<evidence type="ECO:0000313" key="2">
    <source>
        <dbReference type="Proteomes" id="UP000335636"/>
    </source>
</evidence>
<organism evidence="1 2">
    <name type="scientific">Marmota monax</name>
    <name type="common">Woodchuck</name>
    <dbReference type="NCBI Taxonomy" id="9995"/>
    <lineage>
        <taxon>Eukaryota</taxon>
        <taxon>Metazoa</taxon>
        <taxon>Chordata</taxon>
        <taxon>Craniata</taxon>
        <taxon>Vertebrata</taxon>
        <taxon>Euteleostomi</taxon>
        <taxon>Mammalia</taxon>
        <taxon>Eutheria</taxon>
        <taxon>Euarchontoglires</taxon>
        <taxon>Glires</taxon>
        <taxon>Rodentia</taxon>
        <taxon>Sciuromorpha</taxon>
        <taxon>Sciuridae</taxon>
        <taxon>Xerinae</taxon>
        <taxon>Marmotini</taxon>
        <taxon>Marmota</taxon>
    </lineage>
</organism>
<dbReference type="AlphaFoldDB" id="A0A5E4DAV4"/>
<keyword evidence="2" id="KW-1185">Reference proteome</keyword>
<dbReference type="Proteomes" id="UP000335636">
    <property type="component" value="Unassembled WGS sequence"/>
</dbReference>
<reference evidence="1" key="1">
    <citation type="submission" date="2019-04" db="EMBL/GenBank/DDBJ databases">
        <authorList>
            <person name="Alioto T."/>
            <person name="Alioto T."/>
        </authorList>
    </citation>
    <scope>NUCLEOTIDE SEQUENCE [LARGE SCALE GENOMIC DNA]</scope>
</reference>
<protein>
    <submittedName>
        <fullName evidence="1">Uncharacterized protein</fullName>
    </submittedName>
</protein>
<accession>A0A5E4DAV4</accession>
<dbReference type="EMBL" id="CABDUW010005253">
    <property type="protein sequence ID" value="VTJ90880.1"/>
    <property type="molecule type" value="Genomic_DNA"/>
</dbReference>
<feature type="non-terminal residue" evidence="1">
    <location>
        <position position="1"/>
    </location>
</feature>
<comment type="caution">
    <text evidence="1">The sequence shown here is derived from an EMBL/GenBank/DDBJ whole genome shotgun (WGS) entry which is preliminary data.</text>
</comment>
<feature type="non-terminal residue" evidence="1">
    <location>
        <position position="83"/>
    </location>
</feature>
<proteinExistence type="predicted"/>
<sequence length="83" mass="9977">EWVEKRKGVVPIYCKKLQIGGFYLKLSKFLRTLPLYYVQELEVNAQQWTREIMEHFCFCLIEMRNLRVLHLSDLSPQVFTSHS</sequence>
<gene>
    <name evidence="1" type="ORF">MONAX_5E004814</name>
</gene>